<evidence type="ECO:0000313" key="8">
    <source>
        <dbReference type="Proteomes" id="UP000033969"/>
    </source>
</evidence>
<dbReference type="Pfam" id="PF00749">
    <property type="entry name" value="tRNA-synt_1c"/>
    <property type="match status" value="1"/>
</dbReference>
<dbReference type="GO" id="GO:0005524">
    <property type="term" value="F:ATP binding"/>
    <property type="evidence" value="ECO:0007669"/>
    <property type="project" value="UniProtKB-KW"/>
</dbReference>
<organism evidence="7 8">
    <name type="scientific">Candidatus Woesebacteria bacterium GW2011_GWA1_41_7</name>
    <dbReference type="NCBI Taxonomy" id="1618556"/>
    <lineage>
        <taxon>Bacteria</taxon>
        <taxon>Candidatus Woeseibacteriota</taxon>
    </lineage>
</organism>
<keyword evidence="2 5" id="KW-0547">Nucleotide-binding</keyword>
<dbReference type="EMBL" id="LCBU01000025">
    <property type="protein sequence ID" value="KKS17232.1"/>
    <property type="molecule type" value="Genomic_DNA"/>
</dbReference>
<dbReference type="GO" id="GO:0006424">
    <property type="term" value="P:glutamyl-tRNA aminoacylation"/>
    <property type="evidence" value="ECO:0007669"/>
    <property type="project" value="TreeGrafter"/>
</dbReference>
<evidence type="ECO:0000256" key="5">
    <source>
        <dbReference type="RuleBase" id="RU363037"/>
    </source>
</evidence>
<dbReference type="AlphaFoldDB" id="A0A0G0WYM1"/>
<dbReference type="InterPro" id="IPR020058">
    <property type="entry name" value="Glu/Gln-tRNA-synth_Ib_cat-dom"/>
</dbReference>
<reference evidence="7 8" key="1">
    <citation type="journal article" date="2015" name="Nature">
        <title>rRNA introns, odd ribosomes, and small enigmatic genomes across a large radiation of phyla.</title>
        <authorList>
            <person name="Brown C.T."/>
            <person name="Hug L.A."/>
            <person name="Thomas B.C."/>
            <person name="Sharon I."/>
            <person name="Castelle C.J."/>
            <person name="Singh A."/>
            <person name="Wilkins M.J."/>
            <person name="Williams K.H."/>
            <person name="Banfield J.F."/>
        </authorList>
    </citation>
    <scope>NUCLEOTIDE SEQUENCE [LARGE SCALE GENOMIC DNA]</scope>
</reference>
<evidence type="ECO:0000256" key="2">
    <source>
        <dbReference type="ARBA" id="ARBA00022741"/>
    </source>
</evidence>
<dbReference type="PANTHER" id="PTHR43311">
    <property type="entry name" value="GLUTAMATE--TRNA LIGASE"/>
    <property type="match status" value="1"/>
</dbReference>
<keyword evidence="4 5" id="KW-0030">Aminoacyl-tRNA synthetase</keyword>
<dbReference type="GO" id="GO:0004818">
    <property type="term" value="F:glutamate-tRNA ligase activity"/>
    <property type="evidence" value="ECO:0007669"/>
    <property type="project" value="TreeGrafter"/>
</dbReference>
<keyword evidence="1 5" id="KW-0436">Ligase</keyword>
<keyword evidence="3 5" id="KW-0067">ATP-binding</keyword>
<comment type="caution">
    <text evidence="7">The sequence shown here is derived from an EMBL/GenBank/DDBJ whole genome shotgun (WGS) entry which is preliminary data.</text>
</comment>
<evidence type="ECO:0000259" key="6">
    <source>
        <dbReference type="Pfam" id="PF00749"/>
    </source>
</evidence>
<dbReference type="Proteomes" id="UP000033969">
    <property type="component" value="Unassembled WGS sequence"/>
</dbReference>
<keyword evidence="5" id="KW-0648">Protein biosynthesis</keyword>
<dbReference type="InterPro" id="IPR014729">
    <property type="entry name" value="Rossmann-like_a/b/a_fold"/>
</dbReference>
<protein>
    <submittedName>
        <fullName evidence="7">Glutamate-tRNA ligase</fullName>
    </submittedName>
</protein>
<accession>A0A0G0WYM1</accession>
<evidence type="ECO:0000313" key="7">
    <source>
        <dbReference type="EMBL" id="KKS17232.1"/>
    </source>
</evidence>
<evidence type="ECO:0000256" key="3">
    <source>
        <dbReference type="ARBA" id="ARBA00022840"/>
    </source>
</evidence>
<proteinExistence type="inferred from homology"/>
<dbReference type="InterPro" id="IPR049940">
    <property type="entry name" value="GluQ/Sye"/>
</dbReference>
<dbReference type="PATRIC" id="fig|1618556.3.peg.341"/>
<comment type="similarity">
    <text evidence="5">Belongs to the class-I aminoacyl-tRNA synthetase family.</text>
</comment>
<dbReference type="Gene3D" id="3.40.50.620">
    <property type="entry name" value="HUPs"/>
    <property type="match status" value="1"/>
</dbReference>
<evidence type="ECO:0000256" key="1">
    <source>
        <dbReference type="ARBA" id="ARBA00022598"/>
    </source>
</evidence>
<dbReference type="SUPFAM" id="SSF52374">
    <property type="entry name" value="Nucleotidylyl transferase"/>
    <property type="match status" value="1"/>
</dbReference>
<feature type="domain" description="Glutamyl/glutaminyl-tRNA synthetase class Ib catalytic" evidence="6">
    <location>
        <begin position="1"/>
        <end position="158"/>
    </location>
</feature>
<gene>
    <name evidence="7" type="ORF">UU74_C0025G0007</name>
</gene>
<name>A0A0G0WYM1_9BACT</name>
<sequence>MRIEDTDKKREVEGGIEEIKNLLKVFDLNWDEFYIQSERLDLYKKAAEKMVDEDNAFYCQCEAKNAKEDGFSDTLRDPCRDKGLTSGAIKLKVPDGETVSFKDFVLRETVEWNTDVVFDATLLKSDGYPTYHLAVVVDDHDMKISHILRGHDWLPSTPFPRLGISLIFWIRREESFQKEKVALQSGDF</sequence>
<dbReference type="PANTHER" id="PTHR43311:SF2">
    <property type="entry name" value="GLUTAMATE--TRNA LIGASE, MITOCHONDRIAL-RELATED"/>
    <property type="match status" value="1"/>
</dbReference>
<evidence type="ECO:0000256" key="4">
    <source>
        <dbReference type="ARBA" id="ARBA00023146"/>
    </source>
</evidence>